<proteinExistence type="predicted"/>
<dbReference type="InterPro" id="IPR037523">
    <property type="entry name" value="VOC_core"/>
</dbReference>
<accession>C6XM37</accession>
<sequence>MIRLEHVNLVVDEIEPTLDFLKIAFPDWKVRGGGEGIWSGKTRNWIHFGSEDHYITLNDNAEGDVRDLAGHTPGLAHVGFEVSEVDGLLQRVSDAGFEPHSITTDSEYRKSVYYRLPCGIEFEFIAYASDVYKERNEYEHASAEVSHGVAECK</sequence>
<keyword evidence="3" id="KW-1185">Reference proteome</keyword>
<dbReference type="CDD" id="cd06587">
    <property type="entry name" value="VOC"/>
    <property type="match status" value="1"/>
</dbReference>
<dbReference type="eggNOG" id="COG0346">
    <property type="taxonomic scope" value="Bacteria"/>
</dbReference>
<evidence type="ECO:0000313" key="2">
    <source>
        <dbReference type="EMBL" id="ACT59869.1"/>
    </source>
</evidence>
<keyword evidence="2" id="KW-0560">Oxidoreductase</keyword>
<evidence type="ECO:0000259" key="1">
    <source>
        <dbReference type="PROSITE" id="PS51819"/>
    </source>
</evidence>
<dbReference type="RefSeq" id="WP_015828019.1">
    <property type="nucleotide sequence ID" value="NC_012982.1"/>
</dbReference>
<evidence type="ECO:0000313" key="3">
    <source>
        <dbReference type="Proteomes" id="UP000002745"/>
    </source>
</evidence>
<dbReference type="EMBL" id="CP001678">
    <property type="protein sequence ID" value="ACT59869.1"/>
    <property type="molecule type" value="Genomic_DNA"/>
</dbReference>
<feature type="domain" description="VOC" evidence="1">
    <location>
        <begin position="3"/>
        <end position="127"/>
    </location>
</feature>
<dbReference type="HOGENOM" id="CLU_151283_0_0_5"/>
<dbReference type="Gene3D" id="3.10.180.10">
    <property type="entry name" value="2,3-Dihydroxybiphenyl 1,2-Dioxygenase, domain 1"/>
    <property type="match status" value="1"/>
</dbReference>
<gene>
    <name evidence="2" type="ordered locus">Hbal_2189</name>
</gene>
<dbReference type="Proteomes" id="UP000002745">
    <property type="component" value="Chromosome"/>
</dbReference>
<organism evidence="2 3">
    <name type="scientific">Hirschia baltica (strain ATCC 49814 / DSM 5838 / IFAM 1418)</name>
    <dbReference type="NCBI Taxonomy" id="582402"/>
    <lineage>
        <taxon>Bacteria</taxon>
        <taxon>Pseudomonadati</taxon>
        <taxon>Pseudomonadota</taxon>
        <taxon>Alphaproteobacteria</taxon>
        <taxon>Hyphomonadales</taxon>
        <taxon>Hyphomonadaceae</taxon>
        <taxon>Hirschia</taxon>
    </lineage>
</organism>
<keyword evidence="2" id="KW-0223">Dioxygenase</keyword>
<dbReference type="STRING" id="582402.Hbal_2189"/>
<dbReference type="KEGG" id="hba:Hbal_2189"/>
<protein>
    <submittedName>
        <fullName evidence="2">Glyoxalase/bleomycin resistance protein/dioxygenase</fullName>
    </submittedName>
</protein>
<dbReference type="Pfam" id="PF00903">
    <property type="entry name" value="Glyoxalase"/>
    <property type="match status" value="1"/>
</dbReference>
<dbReference type="SUPFAM" id="SSF54593">
    <property type="entry name" value="Glyoxalase/Bleomycin resistance protein/Dihydroxybiphenyl dioxygenase"/>
    <property type="match status" value="1"/>
</dbReference>
<name>C6XM37_HIRBI</name>
<dbReference type="InterPro" id="IPR029068">
    <property type="entry name" value="Glyas_Bleomycin-R_OHBP_Dase"/>
</dbReference>
<dbReference type="AlphaFoldDB" id="C6XM37"/>
<reference evidence="3" key="1">
    <citation type="journal article" date="2011" name="J. Bacteriol.">
        <title>Genome sequences of eight morphologically diverse alphaproteobacteria.</title>
        <authorList>
            <consortium name="US DOE Joint Genome Institute"/>
            <person name="Brown P.J."/>
            <person name="Kysela D.T."/>
            <person name="Buechlein A."/>
            <person name="Hemmerich C."/>
            <person name="Brun Y.V."/>
        </authorList>
    </citation>
    <scope>NUCLEOTIDE SEQUENCE [LARGE SCALE GENOMIC DNA]</scope>
    <source>
        <strain evidence="3">ATCC 49814 / DSM 5838 / IFAM 1418</strain>
    </source>
</reference>
<dbReference type="OrthoDB" id="7355345at2"/>
<dbReference type="GO" id="GO:0051213">
    <property type="term" value="F:dioxygenase activity"/>
    <property type="evidence" value="ECO:0007669"/>
    <property type="project" value="UniProtKB-KW"/>
</dbReference>
<dbReference type="InterPro" id="IPR004360">
    <property type="entry name" value="Glyas_Fos-R_dOase_dom"/>
</dbReference>
<dbReference type="PROSITE" id="PS51819">
    <property type="entry name" value="VOC"/>
    <property type="match status" value="1"/>
</dbReference>